<feature type="region of interest" description="Disordered" evidence="1">
    <location>
        <begin position="114"/>
        <end position="138"/>
    </location>
</feature>
<accession>A0A1C5K5N9</accession>
<dbReference type="AlphaFoldDB" id="A0A1C5K5N9"/>
<dbReference type="RefSeq" id="WP_089015533.1">
    <property type="nucleotide sequence ID" value="NZ_LT607754.1"/>
</dbReference>
<dbReference type="Proteomes" id="UP000198221">
    <property type="component" value="Chromosome I"/>
</dbReference>
<sequence>MSDYLDVLRHLIRREGYALDADELDATCAQHPDAVCALFSAAWTIAAADAQIATLTNAANLLCDVHSDGDINTVLSMREHLDRVADALTRALAQRDKATARLRQECDALTDLGTGLITRPGDSTPPADQPDSAYPATP</sequence>
<evidence type="ECO:0000256" key="1">
    <source>
        <dbReference type="SAM" id="MobiDB-lite"/>
    </source>
</evidence>
<reference evidence="3" key="1">
    <citation type="submission" date="2016-06" db="EMBL/GenBank/DDBJ databases">
        <authorList>
            <person name="Varghese N."/>
            <person name="Submissions Spin"/>
        </authorList>
    </citation>
    <scope>NUCLEOTIDE SEQUENCE [LARGE SCALE GENOMIC DNA]</scope>
    <source>
        <strain evidence="3">DSM 43819</strain>
    </source>
</reference>
<evidence type="ECO:0000313" key="3">
    <source>
        <dbReference type="Proteomes" id="UP000198221"/>
    </source>
</evidence>
<organism evidence="2 3">
    <name type="scientific">Micromonospora inositola</name>
    <dbReference type="NCBI Taxonomy" id="47865"/>
    <lineage>
        <taxon>Bacteria</taxon>
        <taxon>Bacillati</taxon>
        <taxon>Actinomycetota</taxon>
        <taxon>Actinomycetes</taxon>
        <taxon>Micromonosporales</taxon>
        <taxon>Micromonosporaceae</taxon>
        <taxon>Micromonospora</taxon>
    </lineage>
</organism>
<gene>
    <name evidence="2" type="ORF">GA0070613_6351</name>
</gene>
<dbReference type="EMBL" id="LT607754">
    <property type="protein sequence ID" value="SCG77716.1"/>
    <property type="molecule type" value="Genomic_DNA"/>
</dbReference>
<evidence type="ECO:0000313" key="2">
    <source>
        <dbReference type="EMBL" id="SCG77716.1"/>
    </source>
</evidence>
<protein>
    <submittedName>
        <fullName evidence="2">Uncharacterized protein</fullName>
    </submittedName>
</protein>
<keyword evidence="3" id="KW-1185">Reference proteome</keyword>
<name>A0A1C5K5N9_9ACTN</name>
<proteinExistence type="predicted"/>
<dbReference type="OrthoDB" id="3391241at2"/>